<evidence type="ECO:0000259" key="2">
    <source>
        <dbReference type="Pfam" id="PF10536"/>
    </source>
</evidence>
<evidence type="ECO:0000313" key="4">
    <source>
        <dbReference type="Proteomes" id="UP001341840"/>
    </source>
</evidence>
<feature type="domain" description="Aminotransferase-like plant mobile" evidence="2">
    <location>
        <begin position="36"/>
        <end position="147"/>
    </location>
</feature>
<organism evidence="3 4">
    <name type="scientific">Stylosanthes scabra</name>
    <dbReference type="NCBI Taxonomy" id="79078"/>
    <lineage>
        <taxon>Eukaryota</taxon>
        <taxon>Viridiplantae</taxon>
        <taxon>Streptophyta</taxon>
        <taxon>Embryophyta</taxon>
        <taxon>Tracheophyta</taxon>
        <taxon>Spermatophyta</taxon>
        <taxon>Magnoliopsida</taxon>
        <taxon>eudicotyledons</taxon>
        <taxon>Gunneridae</taxon>
        <taxon>Pentapetalae</taxon>
        <taxon>rosids</taxon>
        <taxon>fabids</taxon>
        <taxon>Fabales</taxon>
        <taxon>Fabaceae</taxon>
        <taxon>Papilionoideae</taxon>
        <taxon>50 kb inversion clade</taxon>
        <taxon>dalbergioids sensu lato</taxon>
        <taxon>Dalbergieae</taxon>
        <taxon>Pterocarpus clade</taxon>
        <taxon>Stylosanthes</taxon>
    </lineage>
</organism>
<accession>A0ABU6W3N3</accession>
<name>A0ABU6W3N3_9FABA</name>
<comment type="caution">
    <text evidence="3">The sequence shown here is derived from an EMBL/GenBank/DDBJ whole genome shotgun (WGS) entry which is preliminary data.</text>
</comment>
<proteinExistence type="predicted"/>
<dbReference type="InterPro" id="IPR019557">
    <property type="entry name" value="AminoTfrase-like_pln_mobile"/>
</dbReference>
<dbReference type="PANTHER" id="PTHR46033">
    <property type="entry name" value="PROTEIN MAIN-LIKE 2"/>
    <property type="match status" value="1"/>
</dbReference>
<sequence length="253" mass="28857">MSWWSGMPKRTSGCCCPLLFWGQNCSSGSRSLAPFSPAHRRARSIQLGSAVPAWLYRSLCRAANRNVVQVVGPLDLLQSWIYWRFSILRAYGFDEFEWPLASRWGRYLPTSDEKGPRLQAHRRQLDLMPFREFVCLPYRTQAVEGVLDRCILQEDHRALYCSIVPLIYFAPSSGTRTGTDGGVTSGFRRRISAGMVSGQPDFLQWWILAARRYLVPADPFHRLPPDEITVKATQRQSAPHLARPDVPHVPNNR</sequence>
<dbReference type="Pfam" id="PF10536">
    <property type="entry name" value="PMD"/>
    <property type="match status" value="1"/>
</dbReference>
<gene>
    <name evidence="3" type="ORF">PIB30_006511</name>
</gene>
<dbReference type="PANTHER" id="PTHR46033:SF8">
    <property type="entry name" value="PROTEIN MAINTENANCE OF MERISTEMS-LIKE"/>
    <property type="match status" value="1"/>
</dbReference>
<dbReference type="InterPro" id="IPR044824">
    <property type="entry name" value="MAIN-like"/>
</dbReference>
<evidence type="ECO:0000313" key="3">
    <source>
        <dbReference type="EMBL" id="MED6180021.1"/>
    </source>
</evidence>
<protein>
    <recommendedName>
        <fullName evidence="2">Aminotransferase-like plant mobile domain-containing protein</fullName>
    </recommendedName>
</protein>
<reference evidence="3 4" key="1">
    <citation type="journal article" date="2023" name="Plants (Basel)">
        <title>Bridging the Gap: Combining Genomics and Transcriptomics Approaches to Understand Stylosanthes scabra, an Orphan Legume from the Brazilian Caatinga.</title>
        <authorList>
            <person name="Ferreira-Neto J.R.C."/>
            <person name="da Silva M.D."/>
            <person name="Binneck E."/>
            <person name="de Melo N.F."/>
            <person name="da Silva R.H."/>
            <person name="de Melo A.L.T.M."/>
            <person name="Pandolfi V."/>
            <person name="Bustamante F.O."/>
            <person name="Brasileiro-Vidal A.C."/>
            <person name="Benko-Iseppon A.M."/>
        </authorList>
    </citation>
    <scope>NUCLEOTIDE SEQUENCE [LARGE SCALE GENOMIC DNA]</scope>
    <source>
        <tissue evidence="3">Leaves</tissue>
    </source>
</reference>
<feature type="region of interest" description="Disordered" evidence="1">
    <location>
        <begin position="232"/>
        <end position="253"/>
    </location>
</feature>
<dbReference type="Proteomes" id="UP001341840">
    <property type="component" value="Unassembled WGS sequence"/>
</dbReference>
<keyword evidence="4" id="KW-1185">Reference proteome</keyword>
<evidence type="ECO:0000256" key="1">
    <source>
        <dbReference type="SAM" id="MobiDB-lite"/>
    </source>
</evidence>
<dbReference type="EMBL" id="JASCZI010181256">
    <property type="protein sequence ID" value="MED6180021.1"/>
    <property type="molecule type" value="Genomic_DNA"/>
</dbReference>